<dbReference type="Proteomes" id="UP000188533">
    <property type="component" value="Unassembled WGS sequence"/>
</dbReference>
<gene>
    <name evidence="2" type="ORF">LENED_012910</name>
</gene>
<protein>
    <recommendedName>
        <fullName evidence="1">DUF6699 domain-containing protein</fullName>
    </recommendedName>
</protein>
<dbReference type="AlphaFoldDB" id="A0A1Q3ETX9"/>
<dbReference type="Pfam" id="PF20415">
    <property type="entry name" value="DUF6699"/>
    <property type="match status" value="1"/>
</dbReference>
<evidence type="ECO:0000313" key="2">
    <source>
        <dbReference type="EMBL" id="GAW10622.1"/>
    </source>
</evidence>
<dbReference type="EMBL" id="BDGU01001940">
    <property type="protein sequence ID" value="GAW10622.1"/>
    <property type="molecule type" value="Genomic_DNA"/>
</dbReference>
<proteinExistence type="predicted"/>
<name>A0A1Q3ETX9_LENED</name>
<dbReference type="InterPro" id="IPR046522">
    <property type="entry name" value="DUF6699"/>
</dbReference>
<sequence>MNPYAYPAPGYYPPAQQYHPHPAPFYAPGYPTQLPPPTTNRSAKYPSLHHILAVDSTTLKIDIKQKPRAGINASTFYAYADMYAMAIPTYHIRLISKAFPWSIEIKSTTPITCAAVWDALHSALQENIADSEWGMLAGEKKLRETIEKAAKKRGQSDADKALKRIDWLGDATIFRGLEKVEDFQKIRLLPGSDPVAETWVVKMSD</sequence>
<dbReference type="STRING" id="5353.A0A1Q3ETX9"/>
<reference evidence="2 3" key="1">
    <citation type="submission" date="2016-08" db="EMBL/GenBank/DDBJ databases">
        <authorList>
            <consortium name="Lentinula edodes genome sequencing consortium"/>
            <person name="Sakamoto Y."/>
            <person name="Nakade K."/>
            <person name="Sato S."/>
            <person name="Yoshida Y."/>
            <person name="Miyazaki K."/>
            <person name="Natsume S."/>
            <person name="Konno N."/>
        </authorList>
    </citation>
    <scope>NUCLEOTIDE SEQUENCE [LARGE SCALE GENOMIC DNA]</scope>
    <source>
        <strain evidence="2 3">NBRC 111202</strain>
    </source>
</reference>
<evidence type="ECO:0000313" key="3">
    <source>
        <dbReference type="Proteomes" id="UP000188533"/>
    </source>
</evidence>
<organism evidence="2 3">
    <name type="scientific">Lentinula edodes</name>
    <name type="common">Shiitake mushroom</name>
    <name type="synonym">Lentinus edodes</name>
    <dbReference type="NCBI Taxonomy" id="5353"/>
    <lineage>
        <taxon>Eukaryota</taxon>
        <taxon>Fungi</taxon>
        <taxon>Dikarya</taxon>
        <taxon>Basidiomycota</taxon>
        <taxon>Agaricomycotina</taxon>
        <taxon>Agaricomycetes</taxon>
        <taxon>Agaricomycetidae</taxon>
        <taxon>Agaricales</taxon>
        <taxon>Marasmiineae</taxon>
        <taxon>Omphalotaceae</taxon>
        <taxon>Lentinula</taxon>
    </lineage>
</organism>
<comment type="caution">
    <text evidence="2">The sequence shown here is derived from an EMBL/GenBank/DDBJ whole genome shotgun (WGS) entry which is preliminary data.</text>
</comment>
<evidence type="ECO:0000259" key="1">
    <source>
        <dbReference type="Pfam" id="PF20415"/>
    </source>
</evidence>
<accession>A0A1Q3ETX9</accession>
<keyword evidence="3" id="KW-1185">Reference proteome</keyword>
<feature type="domain" description="DUF6699" evidence="1">
    <location>
        <begin position="60"/>
        <end position="181"/>
    </location>
</feature>
<reference evidence="2 3" key="2">
    <citation type="submission" date="2017-02" db="EMBL/GenBank/DDBJ databases">
        <title>A genome survey and senescence transcriptome analysis in Lentinula edodes.</title>
        <authorList>
            <person name="Sakamoto Y."/>
            <person name="Nakade K."/>
            <person name="Sato S."/>
            <person name="Yoshida Y."/>
            <person name="Miyazaki K."/>
            <person name="Natsume S."/>
            <person name="Konno N."/>
        </authorList>
    </citation>
    <scope>NUCLEOTIDE SEQUENCE [LARGE SCALE GENOMIC DNA]</scope>
    <source>
        <strain evidence="2 3">NBRC 111202</strain>
    </source>
</reference>